<evidence type="ECO:0000313" key="6">
    <source>
        <dbReference type="EMBL" id="SHE76423.1"/>
    </source>
</evidence>
<evidence type="ECO:0000256" key="1">
    <source>
        <dbReference type="ARBA" id="ARBA00011900"/>
    </source>
</evidence>
<evidence type="ECO:0000256" key="5">
    <source>
        <dbReference type="ARBA" id="ARBA00047942"/>
    </source>
</evidence>
<name>A0A1M4W5P8_9GAMM</name>
<evidence type="ECO:0000256" key="2">
    <source>
        <dbReference type="ARBA" id="ARBA00022603"/>
    </source>
</evidence>
<sequence>MTMQESLPLDISVGSQKLPFRTVHYLGSKLRFLDFIKAVVDDVAPEGGGVCDLFAGSGSVSQYLSRDRKVVSVDIQEYSRVICSALLKPVNNDAALKCSRKISSSDLFDQYYAILRPMIDLEERIVNGDLSSNPEVVCDFLESSSLYSSINSEESVKHEEIKKALSEVAYRVKGLDKNCLLASIYFGGIYFSFRQALELDVILDSLKGVDARNRDTLMASALSTASDIVNTVGKQFAQPIRPRNKSGQPKKGILNQVRKDRNLKVLPIFEAWINKYTSSQAGDFSHQVLRMDFREALNHLDDDISVVYADPPYTRDHYSRFYHGLETIAKMDFPAVSTTNIGGATRLSRGLYREDRHQSDFCIRSKAPGAFRELFASVASRQKILLLSYSPYDKSKGAHPRVVELEFLLDLASEYFSTVELRSPGKFSHSKLNRSDLHLQSEDVAEVLIVCR</sequence>
<dbReference type="SUPFAM" id="SSF53335">
    <property type="entry name" value="S-adenosyl-L-methionine-dependent methyltransferases"/>
    <property type="match status" value="1"/>
</dbReference>
<dbReference type="Pfam" id="PF02086">
    <property type="entry name" value="MethyltransfD12"/>
    <property type="match status" value="2"/>
</dbReference>
<dbReference type="OrthoDB" id="9805629at2"/>
<dbReference type="PROSITE" id="PS00092">
    <property type="entry name" value="N6_MTASE"/>
    <property type="match status" value="1"/>
</dbReference>
<dbReference type="GO" id="GO:0003676">
    <property type="term" value="F:nucleic acid binding"/>
    <property type="evidence" value="ECO:0007669"/>
    <property type="project" value="InterPro"/>
</dbReference>
<dbReference type="InterPro" id="IPR029063">
    <property type="entry name" value="SAM-dependent_MTases_sf"/>
</dbReference>
<dbReference type="InterPro" id="IPR012327">
    <property type="entry name" value="MeTrfase_D12"/>
</dbReference>
<dbReference type="EC" id="2.1.1.72" evidence="1"/>
<dbReference type="AlphaFoldDB" id="A0A1M4W5P8"/>
<dbReference type="EMBL" id="FQVA01000001">
    <property type="protein sequence ID" value="SHE76423.1"/>
    <property type="molecule type" value="Genomic_DNA"/>
</dbReference>
<proteinExistence type="predicted"/>
<keyword evidence="2 6" id="KW-0489">Methyltransferase</keyword>
<keyword evidence="4" id="KW-0949">S-adenosyl-L-methionine</keyword>
<evidence type="ECO:0000256" key="4">
    <source>
        <dbReference type="ARBA" id="ARBA00022691"/>
    </source>
</evidence>
<dbReference type="Proteomes" id="UP000184170">
    <property type="component" value="Unassembled WGS sequence"/>
</dbReference>
<dbReference type="InterPro" id="IPR002052">
    <property type="entry name" value="DNA_methylase_N6_adenine_CS"/>
</dbReference>
<reference evidence="7" key="1">
    <citation type="submission" date="2016-11" db="EMBL/GenBank/DDBJ databases">
        <authorList>
            <person name="Varghese N."/>
            <person name="Submissions S."/>
        </authorList>
    </citation>
    <scope>NUCLEOTIDE SEQUENCE [LARGE SCALE GENOMIC DNA]</scope>
    <source>
        <strain evidence="7">CGMCC 1.7063</strain>
    </source>
</reference>
<organism evidence="6 7">
    <name type="scientific">Microbulbifer donghaiensis</name>
    <dbReference type="NCBI Taxonomy" id="494016"/>
    <lineage>
        <taxon>Bacteria</taxon>
        <taxon>Pseudomonadati</taxon>
        <taxon>Pseudomonadota</taxon>
        <taxon>Gammaproteobacteria</taxon>
        <taxon>Cellvibrionales</taxon>
        <taxon>Microbulbiferaceae</taxon>
        <taxon>Microbulbifer</taxon>
    </lineage>
</organism>
<dbReference type="STRING" id="494016.SAMN04487965_0603"/>
<evidence type="ECO:0000313" key="7">
    <source>
        <dbReference type="Proteomes" id="UP000184170"/>
    </source>
</evidence>
<keyword evidence="7" id="KW-1185">Reference proteome</keyword>
<dbReference type="GO" id="GO:0032259">
    <property type="term" value="P:methylation"/>
    <property type="evidence" value="ECO:0007669"/>
    <property type="project" value="UniProtKB-KW"/>
</dbReference>
<dbReference type="GO" id="GO:0009007">
    <property type="term" value="F:site-specific DNA-methyltransferase (adenine-specific) activity"/>
    <property type="evidence" value="ECO:0007669"/>
    <property type="project" value="UniProtKB-EC"/>
</dbReference>
<keyword evidence="3" id="KW-0808">Transferase</keyword>
<dbReference type="RefSeq" id="WP_084535539.1">
    <property type="nucleotide sequence ID" value="NZ_FQVA01000001.1"/>
</dbReference>
<protein>
    <recommendedName>
        <fullName evidence="1">site-specific DNA-methyltransferase (adenine-specific)</fullName>
        <ecNumber evidence="1">2.1.1.72</ecNumber>
    </recommendedName>
</protein>
<evidence type="ECO:0000256" key="3">
    <source>
        <dbReference type="ARBA" id="ARBA00022679"/>
    </source>
</evidence>
<gene>
    <name evidence="6" type="ORF">SAMN04487965_0603</name>
</gene>
<dbReference type="GO" id="GO:0009307">
    <property type="term" value="P:DNA restriction-modification system"/>
    <property type="evidence" value="ECO:0007669"/>
    <property type="project" value="InterPro"/>
</dbReference>
<accession>A0A1M4W5P8</accession>
<comment type="catalytic activity">
    <reaction evidence="5">
        <text>a 2'-deoxyadenosine in DNA + S-adenosyl-L-methionine = an N(6)-methyl-2'-deoxyadenosine in DNA + S-adenosyl-L-homocysteine + H(+)</text>
        <dbReference type="Rhea" id="RHEA:15197"/>
        <dbReference type="Rhea" id="RHEA-COMP:12418"/>
        <dbReference type="Rhea" id="RHEA-COMP:12419"/>
        <dbReference type="ChEBI" id="CHEBI:15378"/>
        <dbReference type="ChEBI" id="CHEBI:57856"/>
        <dbReference type="ChEBI" id="CHEBI:59789"/>
        <dbReference type="ChEBI" id="CHEBI:90615"/>
        <dbReference type="ChEBI" id="CHEBI:90616"/>
        <dbReference type="EC" id="2.1.1.72"/>
    </reaction>
</comment>